<dbReference type="AlphaFoldDB" id="A0AA39X4W2"/>
<dbReference type="Proteomes" id="UP001175000">
    <property type="component" value="Unassembled WGS sequence"/>
</dbReference>
<evidence type="ECO:0000313" key="1">
    <source>
        <dbReference type="EMBL" id="KAK0627359.1"/>
    </source>
</evidence>
<sequence length="218" mass="23494">MAKAFLSTSSWRPFHELFSASNMALLALSRFSSPPNLLVRLCSFPAFGFPFNITTPCFNRMGKPMTFDLFIDTVVPFCSLFLVPVGFRDGTNGKAFRDSRNAGNGAADAQTCPPGNVGVNEMRDAGVPKLKHRRAIDINGPGVCYICVLRPAFPSLLCKPSWAGGLILGGVLCLALPVAACCRRLLSPPAVAACCHRLRFVAGALRVLSSCRSGCWRH</sequence>
<protein>
    <submittedName>
        <fullName evidence="1">Uncharacterized protein</fullName>
    </submittedName>
</protein>
<accession>A0AA39X4W2</accession>
<proteinExistence type="predicted"/>
<comment type="caution">
    <text evidence="1">The sequence shown here is derived from an EMBL/GenBank/DDBJ whole genome shotgun (WGS) entry which is preliminary data.</text>
</comment>
<organism evidence="1 2">
    <name type="scientific">Immersiella caudata</name>
    <dbReference type="NCBI Taxonomy" id="314043"/>
    <lineage>
        <taxon>Eukaryota</taxon>
        <taxon>Fungi</taxon>
        <taxon>Dikarya</taxon>
        <taxon>Ascomycota</taxon>
        <taxon>Pezizomycotina</taxon>
        <taxon>Sordariomycetes</taxon>
        <taxon>Sordariomycetidae</taxon>
        <taxon>Sordariales</taxon>
        <taxon>Lasiosphaeriaceae</taxon>
        <taxon>Immersiella</taxon>
    </lineage>
</organism>
<dbReference type="EMBL" id="JAULSU010000002">
    <property type="protein sequence ID" value="KAK0627359.1"/>
    <property type="molecule type" value="Genomic_DNA"/>
</dbReference>
<gene>
    <name evidence="1" type="ORF">B0T14DRAFT_579394</name>
</gene>
<reference evidence="1" key="1">
    <citation type="submission" date="2023-06" db="EMBL/GenBank/DDBJ databases">
        <title>Genome-scale phylogeny and comparative genomics of the fungal order Sordariales.</title>
        <authorList>
            <consortium name="Lawrence Berkeley National Laboratory"/>
            <person name="Hensen N."/>
            <person name="Bonometti L."/>
            <person name="Westerberg I."/>
            <person name="Brannstrom I.O."/>
            <person name="Guillou S."/>
            <person name="Cros-Aarteil S."/>
            <person name="Calhoun S."/>
            <person name="Haridas S."/>
            <person name="Kuo A."/>
            <person name="Mondo S."/>
            <person name="Pangilinan J."/>
            <person name="Riley R."/>
            <person name="Labutti K."/>
            <person name="Andreopoulos B."/>
            <person name="Lipzen A."/>
            <person name="Chen C."/>
            <person name="Yanf M."/>
            <person name="Daum C."/>
            <person name="Ng V."/>
            <person name="Clum A."/>
            <person name="Steindorff A."/>
            <person name="Ohm R."/>
            <person name="Martin F."/>
            <person name="Silar P."/>
            <person name="Natvig D."/>
            <person name="Lalanne C."/>
            <person name="Gautier V."/>
            <person name="Ament-Velasquez S.L."/>
            <person name="Kruys A."/>
            <person name="Hutchinson M.I."/>
            <person name="Powell A.J."/>
            <person name="Barry K."/>
            <person name="Miller A.N."/>
            <person name="Grigoriev I.V."/>
            <person name="Debuchy R."/>
            <person name="Gladieux P."/>
            <person name="Thoren M.H."/>
            <person name="Johannesson H."/>
        </authorList>
    </citation>
    <scope>NUCLEOTIDE SEQUENCE</scope>
    <source>
        <strain evidence="1">CBS 606.72</strain>
    </source>
</reference>
<keyword evidence="2" id="KW-1185">Reference proteome</keyword>
<evidence type="ECO:0000313" key="2">
    <source>
        <dbReference type="Proteomes" id="UP001175000"/>
    </source>
</evidence>
<name>A0AA39X4W2_9PEZI</name>